<evidence type="ECO:0000313" key="3">
    <source>
        <dbReference type="Proteomes" id="UP001597241"/>
    </source>
</evidence>
<reference evidence="3" key="1">
    <citation type="journal article" date="2019" name="Int. J. Syst. Evol. Microbiol.">
        <title>The Global Catalogue of Microorganisms (GCM) 10K type strain sequencing project: providing services to taxonomists for standard genome sequencing and annotation.</title>
        <authorList>
            <consortium name="The Broad Institute Genomics Platform"/>
            <consortium name="The Broad Institute Genome Sequencing Center for Infectious Disease"/>
            <person name="Wu L."/>
            <person name="Ma J."/>
        </authorList>
    </citation>
    <scope>NUCLEOTIDE SEQUENCE [LARGE SCALE GENOMIC DNA]</scope>
    <source>
        <strain evidence="3">CCUG 62221</strain>
    </source>
</reference>
<protein>
    <submittedName>
        <fullName evidence="2">Glycosyltransferase family 2 protein</fullName>
    </submittedName>
</protein>
<dbReference type="CDD" id="cd00761">
    <property type="entry name" value="Glyco_tranf_GTA_type"/>
    <property type="match status" value="1"/>
</dbReference>
<dbReference type="RefSeq" id="WP_386809435.1">
    <property type="nucleotide sequence ID" value="NZ_JBHTMV010000004.1"/>
</dbReference>
<organism evidence="2 3">
    <name type="scientific">Lutibacter holmesii</name>
    <dbReference type="NCBI Taxonomy" id="1137985"/>
    <lineage>
        <taxon>Bacteria</taxon>
        <taxon>Pseudomonadati</taxon>
        <taxon>Bacteroidota</taxon>
        <taxon>Flavobacteriia</taxon>
        <taxon>Flavobacteriales</taxon>
        <taxon>Flavobacteriaceae</taxon>
        <taxon>Lutibacter</taxon>
    </lineage>
</organism>
<gene>
    <name evidence="2" type="ORF">ACFQ5N_10390</name>
</gene>
<dbReference type="EMBL" id="JBHTMV010000004">
    <property type="protein sequence ID" value="MFD1294244.1"/>
    <property type="molecule type" value="Genomic_DNA"/>
</dbReference>
<dbReference type="InterPro" id="IPR029044">
    <property type="entry name" value="Nucleotide-diphossugar_trans"/>
</dbReference>
<dbReference type="InterPro" id="IPR001173">
    <property type="entry name" value="Glyco_trans_2-like"/>
</dbReference>
<dbReference type="Gene3D" id="3.90.550.10">
    <property type="entry name" value="Spore Coat Polysaccharide Biosynthesis Protein SpsA, Chain A"/>
    <property type="match status" value="1"/>
</dbReference>
<dbReference type="SUPFAM" id="SSF53448">
    <property type="entry name" value="Nucleotide-diphospho-sugar transferases"/>
    <property type="match status" value="1"/>
</dbReference>
<sequence length="247" mass="28890">MKQPLISIIMPNYNAGSFIKASIESVITQTYDNWELWIIDDASTDTSLESINSFVKLDSRIQRIVLPENKGPAIARNKGIEKCNGEFIAFLDSDDRWIPRKLEKQLEFMVRHNYVVSFTSYVSITEDGKSSKFIKAKEKVTYSDLLTNNYIGCLTAMYHVKTLGKIYFPKIKKRQDWAMWLKITKNNINAYGLEDSLGIYTKRKVSVSSNKLKLFRYNWIVYRRFEKINCLKSIYLIFILIFKKIVK</sequence>
<evidence type="ECO:0000259" key="1">
    <source>
        <dbReference type="Pfam" id="PF00535"/>
    </source>
</evidence>
<accession>A0ABW3WPP7</accession>
<dbReference type="PANTHER" id="PTHR22916">
    <property type="entry name" value="GLYCOSYLTRANSFERASE"/>
    <property type="match status" value="1"/>
</dbReference>
<evidence type="ECO:0000313" key="2">
    <source>
        <dbReference type="EMBL" id="MFD1294244.1"/>
    </source>
</evidence>
<proteinExistence type="predicted"/>
<keyword evidence="3" id="KW-1185">Reference proteome</keyword>
<dbReference type="Pfam" id="PF00535">
    <property type="entry name" value="Glycos_transf_2"/>
    <property type="match status" value="1"/>
</dbReference>
<feature type="domain" description="Glycosyltransferase 2-like" evidence="1">
    <location>
        <begin position="7"/>
        <end position="133"/>
    </location>
</feature>
<name>A0ABW3WPP7_9FLAO</name>
<comment type="caution">
    <text evidence="2">The sequence shown here is derived from an EMBL/GenBank/DDBJ whole genome shotgun (WGS) entry which is preliminary data.</text>
</comment>
<dbReference type="Proteomes" id="UP001597241">
    <property type="component" value="Unassembled WGS sequence"/>
</dbReference>
<dbReference type="PANTHER" id="PTHR22916:SF3">
    <property type="entry name" value="UDP-GLCNAC:BETAGAL BETA-1,3-N-ACETYLGLUCOSAMINYLTRANSFERASE-LIKE PROTEIN 1"/>
    <property type="match status" value="1"/>
</dbReference>